<feature type="transmembrane region" description="Helical" evidence="1">
    <location>
        <begin position="32"/>
        <end position="52"/>
    </location>
</feature>
<keyword evidence="1" id="KW-1133">Transmembrane helix</keyword>
<accession>A0AA36MVY6</accession>
<proteinExistence type="predicted"/>
<organism evidence="2 3">
    <name type="scientific">Effrenium voratum</name>
    <dbReference type="NCBI Taxonomy" id="2562239"/>
    <lineage>
        <taxon>Eukaryota</taxon>
        <taxon>Sar</taxon>
        <taxon>Alveolata</taxon>
        <taxon>Dinophyceae</taxon>
        <taxon>Suessiales</taxon>
        <taxon>Symbiodiniaceae</taxon>
        <taxon>Effrenium</taxon>
    </lineage>
</organism>
<reference evidence="2" key="1">
    <citation type="submission" date="2023-08" db="EMBL/GenBank/DDBJ databases">
        <authorList>
            <person name="Chen Y."/>
            <person name="Shah S."/>
            <person name="Dougan E. K."/>
            <person name="Thang M."/>
            <person name="Chan C."/>
        </authorList>
    </citation>
    <scope>NUCLEOTIDE SEQUENCE</scope>
</reference>
<evidence type="ECO:0000313" key="2">
    <source>
        <dbReference type="EMBL" id="CAJ1388228.1"/>
    </source>
</evidence>
<evidence type="ECO:0000313" key="3">
    <source>
        <dbReference type="Proteomes" id="UP001178507"/>
    </source>
</evidence>
<keyword evidence="3" id="KW-1185">Reference proteome</keyword>
<name>A0AA36MVY6_9DINO</name>
<dbReference type="Proteomes" id="UP001178507">
    <property type="component" value="Unassembled WGS sequence"/>
</dbReference>
<dbReference type="AlphaFoldDB" id="A0AA36MVY6"/>
<comment type="caution">
    <text evidence="2">The sequence shown here is derived from an EMBL/GenBank/DDBJ whole genome shotgun (WGS) entry which is preliminary data.</text>
</comment>
<protein>
    <submittedName>
        <fullName evidence="2">Uncharacterized protein</fullName>
    </submittedName>
</protein>
<evidence type="ECO:0000256" key="1">
    <source>
        <dbReference type="SAM" id="Phobius"/>
    </source>
</evidence>
<keyword evidence="1" id="KW-0812">Transmembrane</keyword>
<keyword evidence="1" id="KW-0472">Membrane</keyword>
<gene>
    <name evidence="2" type="ORF">EVOR1521_LOCUS14150</name>
</gene>
<sequence length="66" mass="6963">MGGTSLFGPVVLATALWYPGDAAPYAVQQAASFFLVLSLVLGAIWIYALWALQARPSAPLRQEAGV</sequence>
<dbReference type="EMBL" id="CAUJNA010001657">
    <property type="protein sequence ID" value="CAJ1388228.1"/>
    <property type="molecule type" value="Genomic_DNA"/>
</dbReference>